<proteinExistence type="predicted"/>
<protein>
    <submittedName>
        <fullName evidence="2">Uncharacterized protein</fullName>
    </submittedName>
</protein>
<sequence length="112" mass="12639">MIIGLISPQKPPKFVRSPDFPPPSPPPPPPNPPPPLLYVVPIIITITTLSPEMHIFMKVKRTFHSRDMCFDKLPLDPLVPISTSAHGHWIRSPLTRRQQVGVESVWCKFVCT</sequence>
<feature type="region of interest" description="Disordered" evidence="1">
    <location>
        <begin position="1"/>
        <end position="32"/>
    </location>
</feature>
<evidence type="ECO:0000256" key="1">
    <source>
        <dbReference type="SAM" id="MobiDB-lite"/>
    </source>
</evidence>
<evidence type="ECO:0000313" key="2">
    <source>
        <dbReference type="WBParaSite" id="MCU_013512-RA"/>
    </source>
</evidence>
<name>A0A5K3G363_MESCO</name>
<feature type="compositionally biased region" description="Pro residues" evidence="1">
    <location>
        <begin position="19"/>
        <end position="32"/>
    </location>
</feature>
<reference evidence="2" key="1">
    <citation type="submission" date="2019-11" db="UniProtKB">
        <authorList>
            <consortium name="WormBaseParasite"/>
        </authorList>
    </citation>
    <scope>IDENTIFICATION</scope>
</reference>
<dbReference type="WBParaSite" id="MCU_013512-RA">
    <property type="protein sequence ID" value="MCU_013512-RA"/>
    <property type="gene ID" value="MCU_013512"/>
</dbReference>
<accession>A0A5K3G363</accession>
<organism evidence="2">
    <name type="scientific">Mesocestoides corti</name>
    <name type="common">Flatworm</name>
    <dbReference type="NCBI Taxonomy" id="53468"/>
    <lineage>
        <taxon>Eukaryota</taxon>
        <taxon>Metazoa</taxon>
        <taxon>Spiralia</taxon>
        <taxon>Lophotrochozoa</taxon>
        <taxon>Platyhelminthes</taxon>
        <taxon>Cestoda</taxon>
        <taxon>Eucestoda</taxon>
        <taxon>Cyclophyllidea</taxon>
        <taxon>Mesocestoididae</taxon>
        <taxon>Mesocestoides</taxon>
    </lineage>
</organism>
<dbReference type="AlphaFoldDB" id="A0A5K3G363"/>